<accession>A0A812CQ70</accession>
<dbReference type="PANTHER" id="PTHR33663">
    <property type="entry name" value="COILED-COIL DOMAIN-CONTAINING PROTEIN 177"/>
    <property type="match status" value="1"/>
</dbReference>
<evidence type="ECO:0000313" key="1">
    <source>
        <dbReference type="EMBL" id="CAE1278906.1"/>
    </source>
</evidence>
<dbReference type="InterPro" id="IPR029090">
    <property type="entry name" value="DUF4659"/>
</dbReference>
<sequence length="171" mass="20308">MTSVPENIPKLNLYNFEEPQYEDCDYVLTSPRSLEACSRLNIKPVDLLHKPLEEFKEELQEYDLQPSTIYFFYNEHENKRQNNLQRCWEERSQIIKEEMEEGKKAALKEFSNDDLTNQEFSAAIVPVYNYKIDDILGYGDTEAFTQKQRTRSSLSNDRITKDIINEWYLSV</sequence>
<dbReference type="OrthoDB" id="200110at2759"/>
<keyword evidence="2" id="KW-1185">Reference proteome</keyword>
<dbReference type="PANTHER" id="PTHR33663:SF2">
    <property type="entry name" value="COILED-COIL DOMAIN-CONTAINING PROTEIN 177"/>
    <property type="match status" value="1"/>
</dbReference>
<proteinExistence type="predicted"/>
<dbReference type="EMBL" id="CAHIKZ030001998">
    <property type="protein sequence ID" value="CAE1278906.1"/>
    <property type="molecule type" value="Genomic_DNA"/>
</dbReference>
<protein>
    <submittedName>
        <fullName evidence="1">Uncharacterized protein</fullName>
    </submittedName>
</protein>
<name>A0A812CQ70_ACAPH</name>
<dbReference type="Proteomes" id="UP000597762">
    <property type="component" value="Unassembled WGS sequence"/>
</dbReference>
<evidence type="ECO:0000313" key="2">
    <source>
        <dbReference type="Proteomes" id="UP000597762"/>
    </source>
</evidence>
<reference evidence="1" key="1">
    <citation type="submission" date="2021-01" db="EMBL/GenBank/DDBJ databases">
        <authorList>
            <person name="Li R."/>
            <person name="Bekaert M."/>
        </authorList>
    </citation>
    <scope>NUCLEOTIDE SEQUENCE</scope>
    <source>
        <strain evidence="1">Farmed</strain>
    </source>
</reference>
<gene>
    <name evidence="1" type="ORF">SPHA_41514</name>
</gene>
<organism evidence="1 2">
    <name type="scientific">Acanthosepion pharaonis</name>
    <name type="common">Pharaoh cuttlefish</name>
    <name type="synonym">Sepia pharaonis</name>
    <dbReference type="NCBI Taxonomy" id="158019"/>
    <lineage>
        <taxon>Eukaryota</taxon>
        <taxon>Metazoa</taxon>
        <taxon>Spiralia</taxon>
        <taxon>Lophotrochozoa</taxon>
        <taxon>Mollusca</taxon>
        <taxon>Cephalopoda</taxon>
        <taxon>Coleoidea</taxon>
        <taxon>Decapodiformes</taxon>
        <taxon>Sepiida</taxon>
        <taxon>Sepiina</taxon>
        <taxon>Sepiidae</taxon>
        <taxon>Acanthosepion</taxon>
    </lineage>
</organism>
<comment type="caution">
    <text evidence="1">The sequence shown here is derived from an EMBL/GenBank/DDBJ whole genome shotgun (WGS) entry which is preliminary data.</text>
</comment>
<dbReference type="AlphaFoldDB" id="A0A812CQ70"/>